<protein>
    <submittedName>
        <fullName evidence="2">Odorant-binding protein 16</fullName>
    </submittedName>
</protein>
<feature type="signal peptide" evidence="1">
    <location>
        <begin position="1"/>
        <end position="22"/>
    </location>
</feature>
<proteinExistence type="evidence at transcript level"/>
<feature type="chain" id="PRO_5009605445" evidence="1">
    <location>
        <begin position="23"/>
        <end position="143"/>
    </location>
</feature>
<organism evidence="2">
    <name type="scientific">Monochamus alternatus</name>
    <name type="common">Japanese pine sawyer beetle</name>
    <dbReference type="NCBI Taxonomy" id="192382"/>
    <lineage>
        <taxon>Eukaryota</taxon>
        <taxon>Metazoa</taxon>
        <taxon>Ecdysozoa</taxon>
        <taxon>Arthropoda</taxon>
        <taxon>Hexapoda</taxon>
        <taxon>Insecta</taxon>
        <taxon>Pterygota</taxon>
        <taxon>Neoptera</taxon>
        <taxon>Endopterygota</taxon>
        <taxon>Coleoptera</taxon>
        <taxon>Polyphaga</taxon>
        <taxon>Cucujiformia</taxon>
        <taxon>Chrysomeloidea</taxon>
        <taxon>Cerambycidae</taxon>
        <taxon>Lamiinae</taxon>
        <taxon>Monochamini</taxon>
        <taxon>Monochamus</taxon>
    </lineage>
</organism>
<dbReference type="EMBL" id="KF977569">
    <property type="protein sequence ID" value="AIX97031.1"/>
    <property type="molecule type" value="mRNA"/>
</dbReference>
<reference evidence="2" key="1">
    <citation type="journal article" date="2014" name="Comp. Biochem. Physiol. Part D Genomics Proteomics">
        <title>Analysis of chemosensory gene families in the beetle Monochamus alternatus and its parasitoid Dastarcus helophoroides.</title>
        <authorList>
            <person name="Wang J."/>
            <person name="Li D.Z."/>
            <person name="Min S.F."/>
            <person name="Mi F."/>
            <person name="Zhou S.S."/>
            <person name="Wang M.Q."/>
        </authorList>
    </citation>
    <scope>NUCLEOTIDE SEQUENCE</scope>
</reference>
<keyword evidence="1" id="KW-0732">Signal</keyword>
<dbReference type="SUPFAM" id="SSF47565">
    <property type="entry name" value="Insect pheromone/odorant-binding proteins"/>
    <property type="match status" value="1"/>
</dbReference>
<accession>A0A1I9HZM5</accession>
<dbReference type="CDD" id="cd23992">
    <property type="entry name" value="PBP_GOBP"/>
    <property type="match status" value="1"/>
</dbReference>
<evidence type="ECO:0000313" key="2">
    <source>
        <dbReference type="EMBL" id="AIX97031.1"/>
    </source>
</evidence>
<dbReference type="InterPro" id="IPR036728">
    <property type="entry name" value="PBP_GOBP_sf"/>
</dbReference>
<dbReference type="AlphaFoldDB" id="A0A1I9HZM5"/>
<name>A0A1I9HZM5_MONAT</name>
<dbReference type="Gene3D" id="1.10.238.20">
    <property type="entry name" value="Pheromone/general odorant binding protein domain"/>
    <property type="match status" value="1"/>
</dbReference>
<dbReference type="PANTHER" id="PTHR21364">
    <property type="entry name" value="GENERAL ODORANT-BINDING PROTEIN 19A"/>
    <property type="match status" value="1"/>
</dbReference>
<dbReference type="InterPro" id="IPR006170">
    <property type="entry name" value="PBP/GOBP"/>
</dbReference>
<dbReference type="PANTHER" id="PTHR21364:SF2">
    <property type="entry name" value="GENERAL ODORANT-BINDING PROTEIN 19A"/>
    <property type="match status" value="1"/>
</dbReference>
<evidence type="ECO:0000256" key="1">
    <source>
        <dbReference type="SAM" id="SignalP"/>
    </source>
</evidence>
<dbReference type="Pfam" id="PF01395">
    <property type="entry name" value="PBP_GOBP"/>
    <property type="match status" value="1"/>
</dbReference>
<dbReference type="SMART" id="SM00708">
    <property type="entry name" value="PhBP"/>
    <property type="match status" value="1"/>
</dbReference>
<gene>
    <name evidence="2" type="primary">obp16</name>
</gene>
<dbReference type="GO" id="GO:0005549">
    <property type="term" value="F:odorant binding"/>
    <property type="evidence" value="ECO:0007669"/>
    <property type="project" value="InterPro"/>
</dbReference>
<sequence>MWQKYFLVLFLTHLLFVHQVAGLSEKQLQATVKMVRNTCQSKTKATSDDIEKMHVGDWNIKHDTMCYMQCALNMHKLMNKENTFDYDSGMNQLKLLPDSFRQYTLECMNQCKDAAVTVNDKCIAAYEIAKCFYFCNPEKYFLP</sequence>